<organism evidence="15 16">
    <name type="scientific">Pseudonocardia autotrophica</name>
    <name type="common">Amycolata autotrophica</name>
    <name type="synonym">Nocardia autotrophica</name>
    <dbReference type="NCBI Taxonomy" id="2074"/>
    <lineage>
        <taxon>Bacteria</taxon>
        <taxon>Bacillati</taxon>
        <taxon>Actinomycetota</taxon>
        <taxon>Actinomycetes</taxon>
        <taxon>Pseudonocardiales</taxon>
        <taxon>Pseudonocardiaceae</taxon>
        <taxon>Pseudonocardia</taxon>
    </lineage>
</organism>
<name>A0A1Y2MKG1_PSEAH</name>
<keyword evidence="7 11" id="KW-0061">Asparagine biosynthesis</keyword>
<evidence type="ECO:0000256" key="9">
    <source>
        <dbReference type="ARBA" id="ARBA00029440"/>
    </source>
</evidence>
<dbReference type="SUPFAM" id="SSF52402">
    <property type="entry name" value="Adenine nucleotide alpha hydrolases-like"/>
    <property type="match status" value="1"/>
</dbReference>
<gene>
    <name evidence="15" type="primary">asnB_2</name>
    <name evidence="15" type="ORF">BG845_05991</name>
</gene>
<evidence type="ECO:0000256" key="1">
    <source>
        <dbReference type="ARBA" id="ARBA00005752"/>
    </source>
</evidence>
<dbReference type="InterPro" id="IPR014729">
    <property type="entry name" value="Rossmann-like_a/b/a_fold"/>
</dbReference>
<dbReference type="CDD" id="cd00712">
    <property type="entry name" value="AsnB"/>
    <property type="match status" value="1"/>
</dbReference>
<dbReference type="EC" id="6.3.5.4" evidence="2"/>
<feature type="binding site" evidence="12">
    <location>
        <position position="301"/>
    </location>
    <ligand>
        <name>ATP</name>
        <dbReference type="ChEBI" id="CHEBI:30616"/>
    </ligand>
</feature>
<dbReference type="Pfam" id="PF13537">
    <property type="entry name" value="GATase_7"/>
    <property type="match status" value="1"/>
</dbReference>
<comment type="pathway">
    <text evidence="9">Amino-acid biosynthesis.</text>
</comment>
<evidence type="ECO:0000256" key="11">
    <source>
        <dbReference type="PIRSR" id="PIRSR001589-1"/>
    </source>
</evidence>
<feature type="domain" description="Glutamine amidotransferase type-2" evidence="14">
    <location>
        <begin position="18"/>
        <end position="219"/>
    </location>
</feature>
<evidence type="ECO:0000256" key="6">
    <source>
        <dbReference type="ARBA" id="ARBA00022840"/>
    </source>
</evidence>
<evidence type="ECO:0000256" key="13">
    <source>
        <dbReference type="PIRSR" id="PIRSR001589-3"/>
    </source>
</evidence>
<evidence type="ECO:0000256" key="5">
    <source>
        <dbReference type="ARBA" id="ARBA00022741"/>
    </source>
</evidence>
<dbReference type="PROSITE" id="PS51278">
    <property type="entry name" value="GATASE_TYPE_2"/>
    <property type="match status" value="1"/>
</dbReference>
<evidence type="ECO:0000256" key="3">
    <source>
        <dbReference type="ARBA" id="ARBA00022598"/>
    </source>
</evidence>
<proteinExistence type="inferred from homology"/>
<dbReference type="InterPro" id="IPR050795">
    <property type="entry name" value="Asn_Synthetase"/>
</dbReference>
<sequence length="553" mass="60085">MHKRHALPTGRGTIDRMCGIVAAFGGTAVGRPKDTDKYERMLARVAHRGPDDTGIQVVGNSWLGHQRLSIMDVSGGHQPMSDAAETAWIVGNGEIYNHERISKAFPDGTVRTKSDTEAALHAVMWDGQVAVASLNGMFAVAMGRNDGSALVARDPFGVKPLYWVPPTQLADGAGDTVPYTDPDPHATVLFASELRAFDESDRPYVESFPPGCLWSPSSGLVRFAESVPVEVRPARRAIRPGWDDADLSRVREAVISAVRRRMMSDVGVGVFLSGGLDSALVAAIAAQEARARGEQLPTFAVGTEDSGDLIAARKVAAHIGSDHHEILVTPEDIGQALDHAVEVIEHYDPALVRSAVPNLILAREAAKTVKVVLTGEGADELFAGYAYTHGPEYADPDTLQAELVRSLEQLHHLNLQRCDRTTMYFGLEAREPFLDSGLVRAALALPPEWKQCPDGRPEKAILREAFEGWLPEDLLWRGKEQFGDGSGAGTVLAGLAARKAEAARESGETRSVPHHPEHSWPLRSEEEFLYYEIWQSHFAGIRPDRVLGAFATA</sequence>
<feature type="binding site" evidence="12">
    <location>
        <position position="115"/>
    </location>
    <ligand>
        <name>L-glutamine</name>
        <dbReference type="ChEBI" id="CHEBI:58359"/>
    </ligand>
</feature>
<dbReference type="EMBL" id="MIGB01000050">
    <property type="protein sequence ID" value="OSY35551.1"/>
    <property type="molecule type" value="Genomic_DNA"/>
</dbReference>
<evidence type="ECO:0000256" key="8">
    <source>
        <dbReference type="ARBA" id="ARBA00022962"/>
    </source>
</evidence>
<feature type="site" description="Important for beta-aspartyl-AMP intermediate formation" evidence="13">
    <location>
        <position position="376"/>
    </location>
</feature>
<evidence type="ECO:0000313" key="15">
    <source>
        <dbReference type="EMBL" id="OSY35551.1"/>
    </source>
</evidence>
<dbReference type="InterPro" id="IPR006426">
    <property type="entry name" value="Asn_synth_AEB"/>
</dbReference>
<keyword evidence="8 11" id="KW-0315">Glutamine amidotransferase</keyword>
<dbReference type="GO" id="GO:0005829">
    <property type="term" value="C:cytosol"/>
    <property type="evidence" value="ECO:0007669"/>
    <property type="project" value="TreeGrafter"/>
</dbReference>
<keyword evidence="16" id="KW-1185">Reference proteome</keyword>
<dbReference type="GO" id="GO:0006529">
    <property type="term" value="P:asparagine biosynthetic process"/>
    <property type="evidence" value="ECO:0007669"/>
    <property type="project" value="UniProtKB-KW"/>
</dbReference>
<comment type="caution">
    <text evidence="15">The sequence shown here is derived from an EMBL/GenBank/DDBJ whole genome shotgun (WGS) entry which is preliminary data.</text>
</comment>
<dbReference type="PANTHER" id="PTHR11772:SF2">
    <property type="entry name" value="ASPARAGINE SYNTHETASE [GLUTAMINE-HYDROLYZING]"/>
    <property type="match status" value="1"/>
</dbReference>
<dbReference type="Pfam" id="PF00733">
    <property type="entry name" value="Asn_synthase"/>
    <property type="match status" value="2"/>
</dbReference>
<evidence type="ECO:0000256" key="12">
    <source>
        <dbReference type="PIRSR" id="PIRSR001589-2"/>
    </source>
</evidence>
<keyword evidence="4 11" id="KW-0028">Amino-acid biosynthesis</keyword>
<evidence type="ECO:0000256" key="7">
    <source>
        <dbReference type="ARBA" id="ARBA00022888"/>
    </source>
</evidence>
<reference evidence="15 16" key="1">
    <citation type="submission" date="2016-09" db="EMBL/GenBank/DDBJ databases">
        <title>Pseudonocardia autotrophica DSM535, a candidate organism with high potential of specific P450 cytochromes.</title>
        <authorList>
            <person name="Grumaz C."/>
            <person name="Vainshtein Y."/>
            <person name="Kirstahler P."/>
            <person name="Sohn K."/>
        </authorList>
    </citation>
    <scope>NUCLEOTIDE SEQUENCE [LARGE SCALE GENOMIC DNA]</scope>
    <source>
        <strain evidence="15 16">DSM 535</strain>
    </source>
</reference>
<evidence type="ECO:0000256" key="4">
    <source>
        <dbReference type="ARBA" id="ARBA00022605"/>
    </source>
</evidence>
<keyword evidence="3 15" id="KW-0436">Ligase</keyword>
<keyword evidence="5 12" id="KW-0547">Nucleotide-binding</keyword>
<evidence type="ECO:0000259" key="14">
    <source>
        <dbReference type="PROSITE" id="PS51278"/>
    </source>
</evidence>
<dbReference type="InterPro" id="IPR029055">
    <property type="entry name" value="Ntn_hydrolases_N"/>
</dbReference>
<feature type="active site" description="For GATase activity" evidence="11">
    <location>
        <position position="18"/>
    </location>
</feature>
<dbReference type="PIRSF" id="PIRSF001589">
    <property type="entry name" value="Asn_synthetase_glu-h"/>
    <property type="match status" value="1"/>
</dbReference>
<dbReference type="STRING" id="2074.BG845_05991"/>
<evidence type="ECO:0000256" key="2">
    <source>
        <dbReference type="ARBA" id="ARBA00012737"/>
    </source>
</evidence>
<dbReference type="InterPro" id="IPR001962">
    <property type="entry name" value="Asn_synthase"/>
</dbReference>
<dbReference type="Proteomes" id="UP000194360">
    <property type="component" value="Unassembled WGS sequence"/>
</dbReference>
<comment type="similarity">
    <text evidence="1">Belongs to the asparagine synthetase family.</text>
</comment>
<dbReference type="CDD" id="cd01991">
    <property type="entry name" value="Asn_synthase_B_C"/>
    <property type="match status" value="1"/>
</dbReference>
<dbReference type="InterPro" id="IPR033738">
    <property type="entry name" value="AsnB_N"/>
</dbReference>
<evidence type="ECO:0000313" key="16">
    <source>
        <dbReference type="Proteomes" id="UP000194360"/>
    </source>
</evidence>
<dbReference type="Gene3D" id="3.40.50.620">
    <property type="entry name" value="HUPs"/>
    <property type="match status" value="1"/>
</dbReference>
<dbReference type="Gene3D" id="3.60.20.10">
    <property type="entry name" value="Glutamine Phosphoribosylpyrophosphate, subunit 1, domain 1"/>
    <property type="match status" value="1"/>
</dbReference>
<dbReference type="GO" id="GO:0005524">
    <property type="term" value="F:ATP binding"/>
    <property type="evidence" value="ECO:0007669"/>
    <property type="project" value="UniProtKB-KW"/>
</dbReference>
<dbReference type="PANTHER" id="PTHR11772">
    <property type="entry name" value="ASPARAGINE SYNTHETASE"/>
    <property type="match status" value="1"/>
</dbReference>
<dbReference type="SUPFAM" id="SSF56235">
    <property type="entry name" value="N-terminal nucleophile aminohydrolases (Ntn hydrolases)"/>
    <property type="match status" value="1"/>
</dbReference>
<evidence type="ECO:0000256" key="10">
    <source>
        <dbReference type="ARBA" id="ARBA00048741"/>
    </source>
</evidence>
<dbReference type="InterPro" id="IPR017932">
    <property type="entry name" value="GATase_2_dom"/>
</dbReference>
<comment type="catalytic activity">
    <reaction evidence="10">
        <text>L-aspartate + L-glutamine + ATP + H2O = L-asparagine + L-glutamate + AMP + diphosphate + H(+)</text>
        <dbReference type="Rhea" id="RHEA:12228"/>
        <dbReference type="ChEBI" id="CHEBI:15377"/>
        <dbReference type="ChEBI" id="CHEBI:15378"/>
        <dbReference type="ChEBI" id="CHEBI:29985"/>
        <dbReference type="ChEBI" id="CHEBI:29991"/>
        <dbReference type="ChEBI" id="CHEBI:30616"/>
        <dbReference type="ChEBI" id="CHEBI:33019"/>
        <dbReference type="ChEBI" id="CHEBI:58048"/>
        <dbReference type="ChEBI" id="CHEBI:58359"/>
        <dbReference type="ChEBI" id="CHEBI:456215"/>
        <dbReference type="EC" id="6.3.5.4"/>
    </reaction>
</comment>
<dbReference type="AlphaFoldDB" id="A0A1Y2MKG1"/>
<dbReference type="GO" id="GO:0004066">
    <property type="term" value="F:asparagine synthase (glutamine-hydrolyzing) activity"/>
    <property type="evidence" value="ECO:0007669"/>
    <property type="project" value="UniProtKB-EC"/>
</dbReference>
<accession>A0A1Y2MKG1</accession>
<protein>
    <recommendedName>
        <fullName evidence="2">asparagine synthase (glutamine-hydrolyzing)</fullName>
        <ecNumber evidence="2">6.3.5.4</ecNumber>
    </recommendedName>
</protein>
<keyword evidence="6 12" id="KW-0067">ATP-binding</keyword>